<accession>A0A9W7LBC0</accession>
<dbReference type="GO" id="GO:0005886">
    <property type="term" value="C:plasma membrane"/>
    <property type="evidence" value="ECO:0007669"/>
    <property type="project" value="UniProtKB-ARBA"/>
</dbReference>
<dbReference type="InterPro" id="IPR018629">
    <property type="entry name" value="XK-rel"/>
</dbReference>
<feature type="transmembrane region" description="Helical" evidence="7">
    <location>
        <begin position="1472"/>
        <end position="1491"/>
    </location>
</feature>
<proteinExistence type="inferred from homology"/>
<feature type="transmembrane region" description="Helical" evidence="7">
    <location>
        <begin position="1320"/>
        <end position="1342"/>
    </location>
</feature>
<keyword evidence="4 7" id="KW-1133">Transmembrane helix</keyword>
<keyword evidence="5 7" id="KW-0472">Membrane</keyword>
<reference evidence="9" key="1">
    <citation type="journal article" date="2023" name="Commun. Biol.">
        <title>Genome analysis of Parmales, the sister group of diatoms, reveals the evolutionary specialization of diatoms from phago-mixotrophs to photoautotrophs.</title>
        <authorList>
            <person name="Ban H."/>
            <person name="Sato S."/>
            <person name="Yoshikawa S."/>
            <person name="Yamada K."/>
            <person name="Nakamura Y."/>
            <person name="Ichinomiya M."/>
            <person name="Sato N."/>
            <person name="Blanc-Mathieu R."/>
            <person name="Endo H."/>
            <person name="Kuwata A."/>
            <person name="Ogata H."/>
        </authorList>
    </citation>
    <scope>NUCLEOTIDE SEQUENCE [LARGE SCALE GENOMIC DNA]</scope>
</reference>
<evidence type="ECO:0000256" key="1">
    <source>
        <dbReference type="ARBA" id="ARBA00004141"/>
    </source>
</evidence>
<dbReference type="Proteomes" id="UP001165065">
    <property type="component" value="Unassembled WGS sequence"/>
</dbReference>
<evidence type="ECO:0000256" key="5">
    <source>
        <dbReference type="ARBA" id="ARBA00023136"/>
    </source>
</evidence>
<name>A0A9W7LBC0_9STRA</name>
<comment type="similarity">
    <text evidence="2">Belongs to the XK family.</text>
</comment>
<dbReference type="EMBL" id="BRYA01000230">
    <property type="protein sequence ID" value="GMI44875.1"/>
    <property type="molecule type" value="Genomic_DNA"/>
</dbReference>
<keyword evidence="9" id="KW-1185">Reference proteome</keyword>
<protein>
    <submittedName>
        <fullName evidence="8">Uncharacterized protein</fullName>
    </submittedName>
</protein>
<evidence type="ECO:0000256" key="6">
    <source>
        <dbReference type="SAM" id="MobiDB-lite"/>
    </source>
</evidence>
<evidence type="ECO:0000313" key="8">
    <source>
        <dbReference type="EMBL" id="GMI44875.1"/>
    </source>
</evidence>
<organism evidence="8 9">
    <name type="scientific">Triparma columacea</name>
    <dbReference type="NCBI Taxonomy" id="722753"/>
    <lineage>
        <taxon>Eukaryota</taxon>
        <taxon>Sar</taxon>
        <taxon>Stramenopiles</taxon>
        <taxon>Ochrophyta</taxon>
        <taxon>Bolidophyceae</taxon>
        <taxon>Parmales</taxon>
        <taxon>Triparmaceae</taxon>
        <taxon>Triparma</taxon>
    </lineage>
</organism>
<comment type="caution">
    <text evidence="8">The sequence shown here is derived from an EMBL/GenBank/DDBJ whole genome shotgun (WGS) entry which is preliminary data.</text>
</comment>
<evidence type="ECO:0000313" key="9">
    <source>
        <dbReference type="Proteomes" id="UP001165065"/>
    </source>
</evidence>
<evidence type="ECO:0000256" key="7">
    <source>
        <dbReference type="SAM" id="Phobius"/>
    </source>
</evidence>
<dbReference type="PANTHER" id="PTHR19308:SF14">
    <property type="entry name" value="START DOMAIN-CONTAINING PROTEIN"/>
    <property type="match status" value="1"/>
</dbReference>
<comment type="subcellular location">
    <subcellularLocation>
        <location evidence="1">Membrane</location>
        <topology evidence="1">Multi-pass membrane protein</topology>
    </subcellularLocation>
</comment>
<dbReference type="InterPro" id="IPR051213">
    <property type="entry name" value="START_lipid_transfer"/>
</dbReference>
<evidence type="ECO:0000256" key="3">
    <source>
        <dbReference type="ARBA" id="ARBA00022692"/>
    </source>
</evidence>
<evidence type="ECO:0000256" key="2">
    <source>
        <dbReference type="ARBA" id="ARBA00008789"/>
    </source>
</evidence>
<evidence type="ECO:0000256" key="4">
    <source>
        <dbReference type="ARBA" id="ARBA00022989"/>
    </source>
</evidence>
<sequence>MEGEVEADAGVVNDAGKTNHASKPPSGPNRTPSAICGPVDIDYTALGPKQFELVKLLDDRGAVEGLIDNSTGVDVKVMELADVFHDEGDKIIDFLLTDCEQGKFRRKTLHEYEKEEGVVHRLVHWQHYGRGNKFVEFLLDVKVVSPDKSTNIMELAPLDEDDLTDEATAMLVEILASIKTKTVKRGVIKGELSFTDFEFGQTAVTMVGTLEAEERVTEMKSEVNVRTVKSFKSVRSMRSSVEGSPGRTKKGDVKAAYAAVKGIMEEVRKKFRQPAVIDERKKAHFVEEVMPRALPLTREEDTMLERVGILEKELHTKGKRVKGTLKEGVDKFLWRAGDKVWAAFGVTVDKSTKGILAKLFLLDRFEYSEEHFKNNGNLPRVIRNDFEGTRSMHFHLGVKVPAATNRLFENWYVWKEVKLENGQTSYMVAFVPLTEYPGGGFKGLSKEGFVLAETTGAYFLYEIAPNVCRVTRIQTVDLHFQGLQKTLIDKAIDYLAMNELVEANRLQEKFRRNGKEVDAEVRGALVERIREGVELEEDQVKVFEELEELFRGEDEEGWGPLKSPYEGVEMEIKYKQQEKGQRSIAVGKASGVADCTAEEAAAWFFEYCSRERTTKGLASGELARLEIREGTERTNEKKFATVKKFPFPITNREFVQRLIWKRHNTDCVTVAVWSIDKKVDYGGVGNLVRGTTKAIFTITNTQEINGFPQCKIELMQHVDTGGYLPAKLMEKQTPKVLRVLKSAMQSFEKDEEVDKAGLASLANIIKNEPQDYTEEEEDAIGKGKEFYEKCKESVRTYNLNSPDEKVDLKGVHVDGESLGSGVAVTVVDASVEECAAHAIMNLNSREKMNNLRKYGIVEMTVKKVNDHSLYYFTTRDLGIPGIALREFRAKVTWMKANGGNKDTVWINFNSTDGLMEEHPVKRGNVVASIHTFWVFEELNFKGQVPQTRVTMQSQVNLHSPIPTQIMNGLGSGLLKGVSILRKKFDKSKEIDAFKRQQIITKFEEIAIEGAPGNESHFDEIQGAHEISSVFSGQTWIKAEKGMGWGKTSIPVRASHKEVAAFFWNLKSGVESQLKLHRVNNQKLVITVQYEGHLTAVRFSEAGQMKTDLELMTRQEGLRKTAGKQSVVKHLNMATDAAYYFDNLLKSTEAGEQDGRRFGEQLMERVKKRNVGDSKVEVVREFIAANRALRETTEQYSFMRTTLYAVVMNKFKRRATNEGEDKSEEEARGWEIGSAMTAVMLTTLTAAHAVDEWAHQFTEVQEVMNEQPWLRPMLEEIVKKLFMKSTLGLKARVTIGAATSMVDLLTDVYVTYMFWKDKKYGYFKASLASLAVSIGFQVLAVGVQNRRLGMKRVGWEMIPILLGYKPAVDAYRVATGAKQEVGVVIDPMTEMTSMKVIEMFSEAIPGVIIQLMAIVTSDKDVGTSAWLSVAVSAITTGFASATISYDWDTDPAKREYAPDFYGYIPANASKRTLVFASMLLFTAGMLLIRPWSVLVGQDIEGRLLVLDAIGG</sequence>
<dbReference type="InterPro" id="IPR023393">
    <property type="entry name" value="START-like_dom_sf"/>
</dbReference>
<dbReference type="Gene3D" id="3.30.530.20">
    <property type="match status" value="2"/>
</dbReference>
<feature type="region of interest" description="Disordered" evidence="6">
    <location>
        <begin position="1"/>
        <end position="34"/>
    </location>
</feature>
<dbReference type="Pfam" id="PF09815">
    <property type="entry name" value="XK-related"/>
    <property type="match status" value="1"/>
</dbReference>
<gene>
    <name evidence="8" type="ORF">TrCOL_g12708</name>
</gene>
<dbReference type="SUPFAM" id="SSF55961">
    <property type="entry name" value="Bet v1-like"/>
    <property type="match status" value="2"/>
</dbReference>
<keyword evidence="3 7" id="KW-0812">Transmembrane</keyword>
<dbReference type="PANTHER" id="PTHR19308">
    <property type="entry name" value="PHOSPHATIDYLCHOLINE TRANSFER PROTEIN"/>
    <property type="match status" value="1"/>
</dbReference>